<proteinExistence type="predicted"/>
<dbReference type="RefSeq" id="WP_275473390.1">
    <property type="nucleotide sequence ID" value="NZ_CP162940.1"/>
</dbReference>
<organism evidence="3 4">
    <name type="scientific">Alicyclobacillus fastidiosus</name>
    <dbReference type="NCBI Taxonomy" id="392011"/>
    <lineage>
        <taxon>Bacteria</taxon>
        <taxon>Bacillati</taxon>
        <taxon>Bacillota</taxon>
        <taxon>Bacilli</taxon>
        <taxon>Bacillales</taxon>
        <taxon>Alicyclobacillaceae</taxon>
        <taxon>Alicyclobacillus</taxon>
    </lineage>
</organism>
<dbReference type="GO" id="GO:0016787">
    <property type="term" value="F:hydrolase activity"/>
    <property type="evidence" value="ECO:0007669"/>
    <property type="project" value="UniProtKB-KW"/>
</dbReference>
<dbReference type="InterPro" id="IPR050266">
    <property type="entry name" value="AB_hydrolase_sf"/>
</dbReference>
<dbReference type="SUPFAM" id="SSF53474">
    <property type="entry name" value="alpha/beta-Hydrolases"/>
    <property type="match status" value="1"/>
</dbReference>
<gene>
    <name evidence="3" type="ORF">KKP3000_002682</name>
</gene>
<evidence type="ECO:0000256" key="1">
    <source>
        <dbReference type="ARBA" id="ARBA00022801"/>
    </source>
</evidence>
<dbReference type="Proteomes" id="UP001579974">
    <property type="component" value="Unassembled WGS sequence"/>
</dbReference>
<dbReference type="InterPro" id="IPR029058">
    <property type="entry name" value="AB_hydrolase_fold"/>
</dbReference>
<dbReference type="Gene3D" id="3.40.50.1820">
    <property type="entry name" value="alpha/beta hydrolase"/>
    <property type="match status" value="1"/>
</dbReference>
<comment type="caution">
    <text evidence="3">The sequence shown here is derived from an EMBL/GenBank/DDBJ whole genome shotgun (WGS) entry which is preliminary data.</text>
</comment>
<evidence type="ECO:0000259" key="2">
    <source>
        <dbReference type="Pfam" id="PF12697"/>
    </source>
</evidence>
<protein>
    <submittedName>
        <fullName evidence="3">Alpha/beta hydrolase</fullName>
    </submittedName>
</protein>
<accession>A0ABV5ALP5</accession>
<dbReference type="PANTHER" id="PTHR43798">
    <property type="entry name" value="MONOACYLGLYCEROL LIPASE"/>
    <property type="match status" value="1"/>
</dbReference>
<keyword evidence="4" id="KW-1185">Reference proteome</keyword>
<dbReference type="InterPro" id="IPR000073">
    <property type="entry name" value="AB_hydrolase_1"/>
</dbReference>
<sequence>MKHDINGLKIHVQEQGTGELTLLFLHYYGGSLRTWGELIQRLQEDYRCIAYDQRGYGDSDKSANSYRIADLASDASELIHALGLKRFVLVGHSMGAKAALLLASMRPDGLKGLVLIAPASPTPGDMPKEFRNSMAHFYDTREGAQQAVQDISRLPLTNATYEMLIEDMQKTAPNARNAWPLVAMMEDISNEVPNIDVPTLILPGEYDPVDPVDAVNQQVASRIPNAEVKIVPDTGHLSPVEAPDAVASYIRTFLLRHVDRND</sequence>
<evidence type="ECO:0000313" key="4">
    <source>
        <dbReference type="Proteomes" id="UP001579974"/>
    </source>
</evidence>
<dbReference type="PRINTS" id="PR00111">
    <property type="entry name" value="ABHYDROLASE"/>
</dbReference>
<keyword evidence="1 3" id="KW-0378">Hydrolase</keyword>
<dbReference type="InterPro" id="IPR000639">
    <property type="entry name" value="Epox_hydrolase-like"/>
</dbReference>
<evidence type="ECO:0000313" key="3">
    <source>
        <dbReference type="EMBL" id="MFB5193083.1"/>
    </source>
</evidence>
<dbReference type="PRINTS" id="PR00412">
    <property type="entry name" value="EPOXHYDRLASE"/>
</dbReference>
<dbReference type="PANTHER" id="PTHR43798:SF31">
    <property type="entry name" value="AB HYDROLASE SUPERFAMILY PROTEIN YCLE"/>
    <property type="match status" value="1"/>
</dbReference>
<dbReference type="EMBL" id="JBDXSU010000038">
    <property type="protein sequence ID" value="MFB5193083.1"/>
    <property type="molecule type" value="Genomic_DNA"/>
</dbReference>
<name>A0ABV5ALP5_9BACL</name>
<dbReference type="Pfam" id="PF12697">
    <property type="entry name" value="Abhydrolase_6"/>
    <property type="match status" value="1"/>
</dbReference>
<feature type="domain" description="AB hydrolase-1" evidence="2">
    <location>
        <begin position="22"/>
        <end position="247"/>
    </location>
</feature>
<reference evidence="3 4" key="1">
    <citation type="journal article" date="2024" name="Int. J. Mol. Sci.">
        <title>Exploration of Alicyclobacillus spp. Genome in Search of Antibiotic Resistance.</title>
        <authorList>
            <person name="Bucka-Kolendo J."/>
            <person name="Kiousi D.E."/>
            <person name="Dekowska A."/>
            <person name="Mikolajczuk-Szczyrba A."/>
            <person name="Karadedos D.M."/>
            <person name="Michael P."/>
            <person name="Galanis A."/>
            <person name="Sokolowska B."/>
        </authorList>
    </citation>
    <scope>NUCLEOTIDE SEQUENCE [LARGE SCALE GENOMIC DNA]</scope>
    <source>
        <strain evidence="3 4">KKP 3000</strain>
    </source>
</reference>